<dbReference type="EMBL" id="CAJOBP010028374">
    <property type="protein sequence ID" value="CAF4634533.1"/>
    <property type="molecule type" value="Genomic_DNA"/>
</dbReference>
<reference evidence="1" key="1">
    <citation type="submission" date="2021-02" db="EMBL/GenBank/DDBJ databases">
        <authorList>
            <person name="Nowell W R."/>
        </authorList>
    </citation>
    <scope>NUCLEOTIDE SEQUENCE</scope>
</reference>
<evidence type="ECO:0000313" key="1">
    <source>
        <dbReference type="EMBL" id="CAF4634533.1"/>
    </source>
</evidence>
<organism evidence="1 2">
    <name type="scientific">Rotaria socialis</name>
    <dbReference type="NCBI Taxonomy" id="392032"/>
    <lineage>
        <taxon>Eukaryota</taxon>
        <taxon>Metazoa</taxon>
        <taxon>Spiralia</taxon>
        <taxon>Gnathifera</taxon>
        <taxon>Rotifera</taxon>
        <taxon>Eurotatoria</taxon>
        <taxon>Bdelloidea</taxon>
        <taxon>Philodinida</taxon>
        <taxon>Philodinidae</taxon>
        <taxon>Rotaria</taxon>
    </lineage>
</organism>
<feature type="non-terminal residue" evidence="1">
    <location>
        <position position="483"/>
    </location>
</feature>
<protein>
    <submittedName>
        <fullName evidence="1">Uncharacterized protein</fullName>
    </submittedName>
</protein>
<accession>A0A821EEK3</accession>
<feature type="non-terminal residue" evidence="1">
    <location>
        <position position="1"/>
    </location>
</feature>
<gene>
    <name evidence="1" type="ORF">UJA718_LOCUS32769</name>
</gene>
<sequence>RKILRSMYATLSKPNIFLSVNLQDDVEFLTHIDPTRFGNVNEPNYEVIDSRSDDDYLQLVNENSALVSRNTKIRIRRGRKFKDETESEHNNQNHMKDINKNYLHQNEIYEQVDPKNDPDLLQLAKEKKEFFERLMCRFGSPFELANETHFRTYKEARIMTRGDRDIIMKRLTEESRRKVPYNLQFLKTFRCNHDIQVVTDPWASAEYLFSYVAKDAHMEKNLIYQMSNCNAVLSHRQVGEVEASWTVLGIPLYHSSIRCKTLYISLPWDEERILKRGRTVVSTTDDFVESLTHRYVKRPCTPSVIDQISLFEFLTWFDFDRSSSIELEHILQESLVENPLWRTTFDQPPLLKTSNHLPRIILSCGTKLIQHKEPACISFTCRYDDSMLAIYSILSIGVSYRDPIEQFLSGKQEVDIKAIHQILLKYKAQLVQQFSTLPGAYKVQMINALDHLCDLNTHDFLIKPRTSFIFTTEDEENIDDETN</sequence>
<comment type="caution">
    <text evidence="1">The sequence shown here is derived from an EMBL/GenBank/DDBJ whole genome shotgun (WGS) entry which is preliminary data.</text>
</comment>
<dbReference type="Proteomes" id="UP000663873">
    <property type="component" value="Unassembled WGS sequence"/>
</dbReference>
<keyword evidence="2" id="KW-1185">Reference proteome</keyword>
<dbReference type="AlphaFoldDB" id="A0A821EEK3"/>
<evidence type="ECO:0000313" key="2">
    <source>
        <dbReference type="Proteomes" id="UP000663873"/>
    </source>
</evidence>
<name>A0A821EEK3_9BILA</name>
<proteinExistence type="predicted"/>